<dbReference type="Proteomes" id="UP000837857">
    <property type="component" value="Chromosome 16"/>
</dbReference>
<organism evidence="2 3">
    <name type="scientific">Iphiclides podalirius</name>
    <name type="common">scarce swallowtail</name>
    <dbReference type="NCBI Taxonomy" id="110791"/>
    <lineage>
        <taxon>Eukaryota</taxon>
        <taxon>Metazoa</taxon>
        <taxon>Ecdysozoa</taxon>
        <taxon>Arthropoda</taxon>
        <taxon>Hexapoda</taxon>
        <taxon>Insecta</taxon>
        <taxon>Pterygota</taxon>
        <taxon>Neoptera</taxon>
        <taxon>Endopterygota</taxon>
        <taxon>Lepidoptera</taxon>
        <taxon>Glossata</taxon>
        <taxon>Ditrysia</taxon>
        <taxon>Papilionoidea</taxon>
        <taxon>Papilionidae</taxon>
        <taxon>Papilioninae</taxon>
        <taxon>Iphiclides</taxon>
    </lineage>
</organism>
<sequence length="179" mass="20445">MPCAMRTPYRRDGRVGIHCSQLSAPLGPRAMEGAIRNSRRDGSKSTMRRRGPDQLGRVVRRGRALSRFFAAQIARIAPYALGIQRLCLNKLMDTVTYQQLEARSFHAPRDRHERLRQLSGCAELLRDSFRLQCTRGTPNGRVTCKHNEAPEGRYARGNSEGLATRPRLRRQKTNEYRVV</sequence>
<evidence type="ECO:0000256" key="1">
    <source>
        <dbReference type="SAM" id="MobiDB-lite"/>
    </source>
</evidence>
<dbReference type="EMBL" id="OW152828">
    <property type="protein sequence ID" value="CAH2045057.1"/>
    <property type="molecule type" value="Genomic_DNA"/>
</dbReference>
<gene>
    <name evidence="2" type="ORF">IPOD504_LOCUS4916</name>
</gene>
<feature type="region of interest" description="Disordered" evidence="1">
    <location>
        <begin position="30"/>
        <end position="53"/>
    </location>
</feature>
<keyword evidence="3" id="KW-1185">Reference proteome</keyword>
<feature type="non-terminal residue" evidence="2">
    <location>
        <position position="1"/>
    </location>
</feature>
<name>A0ABN8HZY1_9NEOP</name>
<evidence type="ECO:0000313" key="2">
    <source>
        <dbReference type="EMBL" id="CAH2045057.1"/>
    </source>
</evidence>
<accession>A0ABN8HZY1</accession>
<evidence type="ECO:0000313" key="3">
    <source>
        <dbReference type="Proteomes" id="UP000837857"/>
    </source>
</evidence>
<proteinExistence type="predicted"/>
<protein>
    <submittedName>
        <fullName evidence="2">Uncharacterized protein</fullName>
    </submittedName>
</protein>
<reference evidence="2" key="1">
    <citation type="submission" date="2022-03" db="EMBL/GenBank/DDBJ databases">
        <authorList>
            <person name="Martin H S."/>
        </authorList>
    </citation>
    <scope>NUCLEOTIDE SEQUENCE</scope>
</reference>